<evidence type="ECO:0000313" key="3">
    <source>
        <dbReference type="Proteomes" id="UP000013968"/>
    </source>
</evidence>
<dbReference type="SUPFAM" id="SSF51905">
    <property type="entry name" value="FAD/NAD(P)-binding domain"/>
    <property type="match status" value="1"/>
</dbReference>
<keyword evidence="3" id="KW-1185">Reference proteome</keyword>
<dbReference type="GO" id="GO:0071949">
    <property type="term" value="F:FAD binding"/>
    <property type="evidence" value="ECO:0007669"/>
    <property type="project" value="InterPro"/>
</dbReference>
<reference evidence="2 3" key="1">
    <citation type="journal article" date="2013" name="BMC Genomics">
        <title>ContigScape: a Cytoscape plugin facilitating microbial genome gap closing.</title>
        <authorList>
            <person name="Tang B."/>
            <person name="Wang Q."/>
            <person name="Yang M."/>
            <person name="Xie F."/>
            <person name="Zhu Y."/>
            <person name="Zhuo Y."/>
            <person name="Wang S."/>
            <person name="Gao H."/>
            <person name="Ding X."/>
            <person name="Zhang L."/>
            <person name="Zhao G."/>
            <person name="Zheng H."/>
        </authorList>
    </citation>
    <scope>NUCLEOTIDE SEQUENCE [LARGE SCALE GENOMIC DNA]</scope>
    <source>
        <strain evidence="2 3">HCCB10007</strain>
    </source>
</reference>
<dbReference type="KEGG" id="aoi:AORI_7485"/>
<accession>R4TH84</accession>
<dbReference type="PANTHER" id="PTHR46865">
    <property type="entry name" value="OXIDOREDUCTASE-RELATED"/>
    <property type="match status" value="1"/>
</dbReference>
<evidence type="ECO:0000259" key="1">
    <source>
        <dbReference type="Pfam" id="PF01494"/>
    </source>
</evidence>
<dbReference type="PRINTS" id="PR00420">
    <property type="entry name" value="RNGMNOXGNASE"/>
</dbReference>
<dbReference type="Proteomes" id="UP000013968">
    <property type="component" value="Chromosome"/>
</dbReference>
<keyword evidence="2" id="KW-0503">Monooxygenase</keyword>
<dbReference type="Gene3D" id="3.30.9.10">
    <property type="entry name" value="D-Amino Acid Oxidase, subunit A, domain 2"/>
    <property type="match status" value="1"/>
</dbReference>
<protein>
    <submittedName>
        <fullName evidence="2">Monooxygenase FAD-binding protein</fullName>
    </submittedName>
</protein>
<proteinExistence type="predicted"/>
<dbReference type="InterPro" id="IPR002938">
    <property type="entry name" value="FAD-bd"/>
</dbReference>
<organism evidence="2 3">
    <name type="scientific">Amycolatopsis keratiniphila</name>
    <dbReference type="NCBI Taxonomy" id="129921"/>
    <lineage>
        <taxon>Bacteria</taxon>
        <taxon>Bacillati</taxon>
        <taxon>Actinomycetota</taxon>
        <taxon>Actinomycetes</taxon>
        <taxon>Pseudonocardiales</taxon>
        <taxon>Pseudonocardiaceae</taxon>
        <taxon>Amycolatopsis</taxon>
        <taxon>Amycolatopsis japonica group</taxon>
    </lineage>
</organism>
<name>R4TH84_9PSEU</name>
<dbReference type="Gene3D" id="3.50.50.60">
    <property type="entry name" value="FAD/NAD(P)-binding domain"/>
    <property type="match status" value="1"/>
</dbReference>
<dbReference type="PANTHER" id="PTHR46865:SF2">
    <property type="entry name" value="MONOOXYGENASE"/>
    <property type="match status" value="1"/>
</dbReference>
<dbReference type="Pfam" id="PF01494">
    <property type="entry name" value="FAD_binding_3"/>
    <property type="match status" value="1"/>
</dbReference>
<dbReference type="InterPro" id="IPR036188">
    <property type="entry name" value="FAD/NAD-bd_sf"/>
</dbReference>
<dbReference type="GO" id="GO:0004497">
    <property type="term" value="F:monooxygenase activity"/>
    <property type="evidence" value="ECO:0007669"/>
    <property type="project" value="UniProtKB-KW"/>
</dbReference>
<feature type="domain" description="FAD-binding" evidence="1">
    <location>
        <begin position="24"/>
        <end position="359"/>
    </location>
</feature>
<keyword evidence="2" id="KW-0560">Oxidoreductase</keyword>
<dbReference type="HOGENOM" id="CLU_009665_1_0_11"/>
<dbReference type="AlphaFoldDB" id="R4TH84"/>
<dbReference type="PATRIC" id="fig|1156913.3.peg.7634"/>
<dbReference type="InterPro" id="IPR051704">
    <property type="entry name" value="FAD_aromatic-hydroxylase"/>
</dbReference>
<sequence length="417" mass="46135">MPPAYDEILLRRDVMRGTFQTMADTKILISGASVAGPALAFWLTRYGFQVTVVERAPSLRPGGQAVDLRGTAKEVARRMGLDERIRAACTDTKGETLVDRKNRTKATIRADDFDGDGVVAEIEILRGDLTEVLYEATKERTEYVFGDRITALDERDDGVGVTFASGSRATFDLVIGADGLHSGVRALAFGEESRFVRHLGSYLAFFTVPNRLGLRNWAVGYDDVGRSAGIRAVRDGDEAMAYFGFASPKIDYDYRDVEAQKALVRRFAAGMEWEAPWLLDRMDEAPDFYFDSCAQVIMDSWSRGRVGLLGDAAFCPSPLSGQGTSLAFVGAYVLAGELAAGLDTGLKRYEAVMREFVEKTQELGRENAESIFAKSRTGLRMRYLAMRVMRLKPFAALASRKMRDVVNGIDLPDYPRI</sequence>
<gene>
    <name evidence="2" type="ORF">AORI_7485</name>
</gene>
<dbReference type="EMBL" id="CP003410">
    <property type="protein sequence ID" value="AGM10067.1"/>
    <property type="molecule type" value="Genomic_DNA"/>
</dbReference>
<evidence type="ECO:0000313" key="2">
    <source>
        <dbReference type="EMBL" id="AGM10067.1"/>
    </source>
</evidence>